<proteinExistence type="predicted"/>
<dbReference type="Gene3D" id="1.10.390.10">
    <property type="entry name" value="Neutral Protease Domain 2"/>
    <property type="match status" value="1"/>
</dbReference>
<dbReference type="EMBL" id="AQGV01000012">
    <property type="protein sequence ID" value="MBE0367998.1"/>
    <property type="molecule type" value="Genomic_DNA"/>
</dbReference>
<dbReference type="Proteomes" id="UP000615755">
    <property type="component" value="Unassembled WGS sequence"/>
</dbReference>
<keyword evidence="3" id="KW-1185">Reference proteome</keyword>
<reference evidence="2 3" key="1">
    <citation type="submission" date="2015-03" db="EMBL/GenBank/DDBJ databases">
        <title>Genome sequence of Pseudoalteromonas aurantia.</title>
        <authorList>
            <person name="Xie B.-B."/>
            <person name="Rong J.-C."/>
            <person name="Qin Q.-L."/>
            <person name="Zhang Y.-Z."/>
        </authorList>
    </citation>
    <scope>NUCLEOTIDE SEQUENCE [LARGE SCALE GENOMIC DNA]</scope>
    <source>
        <strain evidence="2 3">208</strain>
    </source>
</reference>
<organism evidence="2 3">
    <name type="scientific">Pseudoalteromonas aurantia 208</name>
    <dbReference type="NCBI Taxonomy" id="1314867"/>
    <lineage>
        <taxon>Bacteria</taxon>
        <taxon>Pseudomonadati</taxon>
        <taxon>Pseudomonadota</taxon>
        <taxon>Gammaproteobacteria</taxon>
        <taxon>Alteromonadales</taxon>
        <taxon>Pseudoalteromonadaceae</taxon>
        <taxon>Pseudoalteromonas</taxon>
    </lineage>
</organism>
<gene>
    <name evidence="2" type="ORF">PAUR_a1492</name>
</gene>
<dbReference type="InterPro" id="IPR007963">
    <property type="entry name" value="Peptidase_M61_catalytic"/>
</dbReference>
<name>A0ABR9EE37_9GAMM</name>
<feature type="domain" description="Peptidase M61 catalytic" evidence="1">
    <location>
        <begin position="125"/>
        <end position="187"/>
    </location>
</feature>
<evidence type="ECO:0000313" key="3">
    <source>
        <dbReference type="Proteomes" id="UP000615755"/>
    </source>
</evidence>
<dbReference type="InterPro" id="IPR027268">
    <property type="entry name" value="Peptidase_M4/M1_CTD_sf"/>
</dbReference>
<protein>
    <recommendedName>
        <fullName evidence="1">Peptidase M61 catalytic domain-containing protein</fullName>
    </recommendedName>
</protein>
<evidence type="ECO:0000313" key="2">
    <source>
        <dbReference type="EMBL" id="MBE0367998.1"/>
    </source>
</evidence>
<dbReference type="Pfam" id="PF05299">
    <property type="entry name" value="Peptidase_M61"/>
    <property type="match status" value="1"/>
</dbReference>
<comment type="caution">
    <text evidence="2">The sequence shown here is derived from an EMBL/GenBank/DDBJ whole genome shotgun (WGS) entry which is preliminary data.</text>
</comment>
<sequence>MNLNKLLMLVLSITFISREALSIELKYQNFDALSTQQQSVVKSWIEYGVLASENTLGPLSQDYVPVKLKPRYFAFEPVPWATVNRGNPDGIELHFNRYAAESTLKKDWTLYHEIAHLYHPLLNYEDFWISEGLATYLQNITMLENGIISYHDFKNRLWSGLSRGKQQTKSKQGKLSSVSSNMWSLRAQQRVYWSGVAFFIEAEIALKSKTPSAPSVAQLIKQYQLYRKDPTQDTNHFISKLDQLSHSAVFTNLYRKYIHRKDFPIITRTQIDQLRH</sequence>
<evidence type="ECO:0000259" key="1">
    <source>
        <dbReference type="Pfam" id="PF05299"/>
    </source>
</evidence>
<accession>A0ABR9EE37</accession>